<proteinExistence type="predicted"/>
<name>A0A2U1EWB2_9PSEU</name>
<dbReference type="RefSeq" id="WP_116710634.1">
    <property type="nucleotide sequence ID" value="NZ_QEKW01000018.1"/>
</dbReference>
<protein>
    <recommendedName>
        <fullName evidence="2">Spermatogenesis-associated protein 20-like TRX domain-containing protein</fullName>
    </recommendedName>
</protein>
<evidence type="ECO:0000313" key="3">
    <source>
        <dbReference type="EMBL" id="PVZ04217.1"/>
    </source>
</evidence>
<dbReference type="GO" id="GO:0005975">
    <property type="term" value="P:carbohydrate metabolic process"/>
    <property type="evidence" value="ECO:0007669"/>
    <property type="project" value="InterPro"/>
</dbReference>
<dbReference type="AlphaFoldDB" id="A0A2U1EWB2"/>
<dbReference type="Gene3D" id="1.50.10.10">
    <property type="match status" value="1"/>
</dbReference>
<evidence type="ECO:0000259" key="2">
    <source>
        <dbReference type="Pfam" id="PF03190"/>
    </source>
</evidence>
<dbReference type="EMBL" id="QEKW01000018">
    <property type="protein sequence ID" value="PVZ04217.1"/>
    <property type="molecule type" value="Genomic_DNA"/>
</dbReference>
<comment type="caution">
    <text evidence="3">The sequence shown here is derived from an EMBL/GenBank/DDBJ whole genome shotgun (WGS) entry which is preliminary data.</text>
</comment>
<dbReference type="SUPFAM" id="SSF52833">
    <property type="entry name" value="Thioredoxin-like"/>
    <property type="match status" value="1"/>
</dbReference>
<dbReference type="InterPro" id="IPR024705">
    <property type="entry name" value="Ssp411"/>
</dbReference>
<gene>
    <name evidence="3" type="ORF">C8D89_1184</name>
</gene>
<evidence type="ECO:0000256" key="1">
    <source>
        <dbReference type="SAM" id="MobiDB-lite"/>
    </source>
</evidence>
<organism evidence="3 4">
    <name type="scientific">Actinomycetospora cinnamomea</name>
    <dbReference type="NCBI Taxonomy" id="663609"/>
    <lineage>
        <taxon>Bacteria</taxon>
        <taxon>Bacillati</taxon>
        <taxon>Actinomycetota</taxon>
        <taxon>Actinomycetes</taxon>
        <taxon>Pseudonocardiales</taxon>
        <taxon>Pseudonocardiaceae</taxon>
        <taxon>Actinomycetospora</taxon>
    </lineage>
</organism>
<dbReference type="PIRSF" id="PIRSF006402">
    <property type="entry name" value="UCP006402_thioredoxin"/>
    <property type="match status" value="1"/>
</dbReference>
<dbReference type="SUPFAM" id="SSF48208">
    <property type="entry name" value="Six-hairpin glycosidases"/>
    <property type="match status" value="1"/>
</dbReference>
<feature type="compositionally biased region" description="Basic and acidic residues" evidence="1">
    <location>
        <begin position="606"/>
        <end position="620"/>
    </location>
</feature>
<feature type="domain" description="Spermatogenesis-associated protein 20-like TRX" evidence="2">
    <location>
        <begin position="3"/>
        <end position="163"/>
    </location>
</feature>
<dbReference type="OrthoDB" id="9762614at2"/>
<dbReference type="PANTHER" id="PTHR42899">
    <property type="entry name" value="SPERMATOGENESIS-ASSOCIATED PROTEIN 20"/>
    <property type="match status" value="1"/>
</dbReference>
<dbReference type="InterPro" id="IPR036249">
    <property type="entry name" value="Thioredoxin-like_sf"/>
</dbReference>
<evidence type="ECO:0000313" key="4">
    <source>
        <dbReference type="Proteomes" id="UP000245639"/>
    </source>
</evidence>
<dbReference type="Pfam" id="PF03190">
    <property type="entry name" value="Thioredox_DsbH"/>
    <property type="match status" value="1"/>
</dbReference>
<dbReference type="PANTHER" id="PTHR42899:SF1">
    <property type="entry name" value="SPERMATOGENESIS-ASSOCIATED PROTEIN 20"/>
    <property type="match status" value="1"/>
</dbReference>
<feature type="region of interest" description="Disordered" evidence="1">
    <location>
        <begin position="604"/>
        <end position="628"/>
    </location>
</feature>
<dbReference type="InterPro" id="IPR012341">
    <property type="entry name" value="6hp_glycosidase-like_sf"/>
</dbReference>
<accession>A0A2U1EWB2</accession>
<keyword evidence="4" id="KW-1185">Reference proteome</keyword>
<dbReference type="InterPro" id="IPR004879">
    <property type="entry name" value="Ssp411-like_TRX"/>
</dbReference>
<dbReference type="CDD" id="cd02955">
    <property type="entry name" value="SSP411"/>
    <property type="match status" value="1"/>
</dbReference>
<reference evidence="3 4" key="1">
    <citation type="submission" date="2018-04" db="EMBL/GenBank/DDBJ databases">
        <title>Genomic Encyclopedia of Type Strains, Phase IV (KMG-IV): sequencing the most valuable type-strain genomes for metagenomic binning, comparative biology and taxonomic classification.</title>
        <authorList>
            <person name="Goeker M."/>
        </authorList>
    </citation>
    <scope>NUCLEOTIDE SEQUENCE [LARGE SCALE GENOMIC DNA]</scope>
    <source>
        <strain evidence="3 4">DSM 45771</strain>
    </source>
</reference>
<dbReference type="Gene3D" id="3.40.30.10">
    <property type="entry name" value="Glutaredoxin"/>
    <property type="match status" value="1"/>
</dbReference>
<dbReference type="InterPro" id="IPR008928">
    <property type="entry name" value="6-hairpin_glycosidase_sf"/>
</dbReference>
<sequence length="678" mass="72116">MANRLAGSTSPYLRQHADNPIDWQPWSQAAFAEARRREVPVLLSVGYAACHWCHVMAHESFEDPEVAAYVNEHFVAIKVDREERPDVDAVYMEATQAMTGQGGWPMTCFLTADGDPFHCGTYYPARPYGGMPSFTQLLGAVVRAWTSDGERVRDAARSITRRLSSVSRSLPAAGVDHDTLAGAVVALTRDFDEEHGGFGGAPKFPPSAVLEFLLRHHERTGDSDALAMTEITAEAMARGGVFDQLAGGFARYSVDATWTVPHFEKMLYDNVQLLRVYAHLARLTGSGSAARVTDMTAAFLLRDLRTSDGGFASALDADAAGEEGSTYVWSPDELAEVLGPDDAAWAAALLGVGPVGTFSGDRSTLRMPADPDDAGRWQAVRKALLAARARRPQPERDDKVVVAWNALGITALVEASAALGRSEWLAAARRAASLLLRVHVVDGRLRRTSRDGVVGDAPAVLEDHAALAEALLALHQATGEARWLAEARTLLETTLAHFAETDDDGAPTGRFWDTADDAEALVTRPREVTDGATPCGSSLLAGALLTASVLVEPEASGRYRELAEAAVASVGGLLARHARFAGWWLAVADTAAHGPLQVAVVSDDGTEGRAGRERLAETARRHAPGGSVVVAGEPDAEGVPLLAGRPLVAGAPAAYVCRGFVCDRPRTATDDLAAALAR</sequence>
<dbReference type="Proteomes" id="UP000245639">
    <property type="component" value="Unassembled WGS sequence"/>
</dbReference>